<gene>
    <name evidence="11" type="ORF">L202_00354</name>
</gene>
<dbReference type="GO" id="GO:0000467">
    <property type="term" value="P:exonucleolytic trimming to generate mature 3'-end of 5.8S rRNA from tricistronic rRNA transcript (SSU-rRNA, 5.8S rRNA, LSU-rRNA)"/>
    <property type="evidence" value="ECO:0007669"/>
    <property type="project" value="InterPro"/>
</dbReference>
<keyword evidence="3" id="KW-0540">Nuclease</keyword>
<accession>A0A1E3I973</accession>
<feature type="compositionally biased region" description="Polar residues" evidence="9">
    <location>
        <begin position="901"/>
        <end position="916"/>
    </location>
</feature>
<dbReference type="EMBL" id="AWGJ01000001">
    <property type="protein sequence ID" value="ODN84396.1"/>
    <property type="molecule type" value="Genomic_DNA"/>
</dbReference>
<dbReference type="InterPro" id="IPR012588">
    <property type="entry name" value="Exosome-assoc_fac_Rrp6_N"/>
</dbReference>
<dbReference type="PANTHER" id="PTHR12124:SF47">
    <property type="entry name" value="EXOSOME COMPONENT 10"/>
    <property type="match status" value="1"/>
</dbReference>
<feature type="region of interest" description="Disordered" evidence="9">
    <location>
        <begin position="677"/>
        <end position="937"/>
    </location>
</feature>
<dbReference type="Proteomes" id="UP000094065">
    <property type="component" value="Unassembled WGS sequence"/>
</dbReference>
<organism evidence="11 12">
    <name type="scientific">Cryptococcus amylolentus CBS 6039</name>
    <dbReference type="NCBI Taxonomy" id="1295533"/>
    <lineage>
        <taxon>Eukaryota</taxon>
        <taxon>Fungi</taxon>
        <taxon>Dikarya</taxon>
        <taxon>Basidiomycota</taxon>
        <taxon>Agaricomycotina</taxon>
        <taxon>Tremellomycetes</taxon>
        <taxon>Tremellales</taxon>
        <taxon>Cryptococcaceae</taxon>
        <taxon>Cryptococcus</taxon>
    </lineage>
</organism>
<dbReference type="GO" id="GO:0071038">
    <property type="term" value="P:TRAMP-dependent tRNA surveillance pathway"/>
    <property type="evidence" value="ECO:0007669"/>
    <property type="project" value="TreeGrafter"/>
</dbReference>
<dbReference type="InterPro" id="IPR012337">
    <property type="entry name" value="RNaseH-like_sf"/>
</dbReference>
<dbReference type="GO" id="GO:0071051">
    <property type="term" value="P:poly(A)-dependent snoRNA 3'-end processing"/>
    <property type="evidence" value="ECO:0007669"/>
    <property type="project" value="TreeGrafter"/>
</dbReference>
<comment type="similarity">
    <text evidence="8">Belongs to the exosome component 10/RRP6 family.</text>
</comment>
<dbReference type="InterPro" id="IPR036397">
    <property type="entry name" value="RNaseH_sf"/>
</dbReference>
<protein>
    <recommendedName>
        <fullName evidence="10">3'-5' exonuclease domain-containing protein</fullName>
    </recommendedName>
</protein>
<evidence type="ECO:0000256" key="4">
    <source>
        <dbReference type="ARBA" id="ARBA00022801"/>
    </source>
</evidence>
<dbReference type="FunFam" id="3.30.420.10:FF:000059">
    <property type="entry name" value="Exosome complex exonuclease Rrp6"/>
    <property type="match status" value="1"/>
</dbReference>
<feature type="compositionally biased region" description="Polar residues" evidence="9">
    <location>
        <begin position="852"/>
        <end position="866"/>
    </location>
</feature>
<evidence type="ECO:0000256" key="6">
    <source>
        <dbReference type="ARBA" id="ARBA00022839"/>
    </source>
</evidence>
<evidence type="ECO:0000256" key="2">
    <source>
        <dbReference type="ARBA" id="ARBA00022552"/>
    </source>
</evidence>
<dbReference type="OrthoDB" id="2250022at2759"/>
<comment type="subcellular location">
    <subcellularLocation>
        <location evidence="1">Nucleus</location>
    </subcellularLocation>
</comment>
<dbReference type="GO" id="GO:0071036">
    <property type="term" value="P:nuclear polyadenylation-dependent snoRNA catabolic process"/>
    <property type="evidence" value="ECO:0007669"/>
    <property type="project" value="TreeGrafter"/>
</dbReference>
<dbReference type="GO" id="GO:0071037">
    <property type="term" value="P:nuclear polyadenylation-dependent snRNA catabolic process"/>
    <property type="evidence" value="ECO:0007669"/>
    <property type="project" value="TreeGrafter"/>
</dbReference>
<keyword evidence="12" id="KW-1185">Reference proteome</keyword>
<dbReference type="Gene3D" id="1.10.150.80">
    <property type="entry name" value="HRDC domain"/>
    <property type="match status" value="1"/>
</dbReference>
<name>A0A1E3I973_9TREE</name>
<dbReference type="InterPro" id="IPR010997">
    <property type="entry name" value="HRDC-like_sf"/>
</dbReference>
<comment type="caution">
    <text evidence="11">The sequence shown here is derived from an EMBL/GenBank/DDBJ whole genome shotgun (WGS) entry which is preliminary data.</text>
</comment>
<proteinExistence type="inferred from homology"/>
<evidence type="ECO:0000313" key="12">
    <source>
        <dbReference type="Proteomes" id="UP000094065"/>
    </source>
</evidence>
<evidence type="ECO:0000256" key="3">
    <source>
        <dbReference type="ARBA" id="ARBA00022722"/>
    </source>
</evidence>
<sequence>MSAQNNAVASPADAFADYLPQLTAALDSLTTDAAALPGKSDLDFQRTMDRSFGKDLDKASQRVLNLTERVLALVDESQRAAAAGAKKGKPVTRRRKLEDEDDVIDGYKGSVLGVVDGLLEDADTQMDELRGIKGKTNIAIKPSILAQAGKKLPGPFSKQVERLPQNIIHAVGLSKPQLLFPDAPDNTRTDIPWAPTLSSKPHAMVPLGAKVKLDYELTAEEEEDPAKAAARLEREQKARHHPYYYETKHLPYPTSMFIPSQPIPPKPFDSTPFMFVDTPEKYQQMVEKLKAAKEIAVDLEHHDMRSYIGFTCLIQISTRDEDFVVDTLSLRKQIRDDKFGDVMTDPSIIKVFHGSDSDVIWLQRDFDIYLVNLFDTYHASFTLNMPQRSLAGLLQLYCNFEADKRYQRADWRIRPLPEDMLHYARSDTHYLLFVYDNLRNALIEKSSRPPSPVAGEESVTLASARPNPQEAIRKVLERSADTALRLYERDTYDVEAGKGTGGWLSAGKKWLPKGGLDEEVGWVWRRMHDWRDGMARELDESPFYIMPQNMLAQVCTQGNPTNLGRIVRPDRAPIAAQYIPNIASIITDAKKEFKAVEAERRRQEKEEMFADGGIVIPEQKADKAHKQQAQAKKKIAVPAVPAVPSAPATAGNMWSFGQQSTPSKPVVKTQAKSGLFGSTIKSTPTFTPSSISSLNKPKPTSGLFGKALPRAPAAQAQPASGPSTSARKQKELSPGFLKVMDDMRVEMAPKQILKRGEEEAGSGTLRPESVPFVPAGQRKAAPASGAVSSSARPAPAPAPKKATPSAAGPASKLSAPAPRDGIVQVKKSKKQPQKKREASVGVDSDGSKKTKLNNGDGASTSTTATPDVSPPGTPAVAPKSEKAKGKKKEKVKPEDIPDFDYSTQPNLLDQPQSASSGADAKKKKKKNVKQAPKPGGKYLGFIRPGCIADMEQLSLVWKFRLSGLDLQGI</sequence>
<evidence type="ECO:0000256" key="9">
    <source>
        <dbReference type="SAM" id="MobiDB-lite"/>
    </source>
</evidence>
<dbReference type="GO" id="GO:0003727">
    <property type="term" value="F:single-stranded RNA binding"/>
    <property type="evidence" value="ECO:0007669"/>
    <property type="project" value="TreeGrafter"/>
</dbReference>
<evidence type="ECO:0000259" key="10">
    <source>
        <dbReference type="SMART" id="SM00474"/>
    </source>
</evidence>
<dbReference type="InterPro" id="IPR002562">
    <property type="entry name" value="3'-5'_exonuclease_dom"/>
</dbReference>
<dbReference type="GeneID" id="30151663"/>
<dbReference type="InterPro" id="IPR044876">
    <property type="entry name" value="HRDC_dom_sf"/>
</dbReference>
<dbReference type="GO" id="GO:0000176">
    <property type="term" value="C:nuclear exosome (RNase complex)"/>
    <property type="evidence" value="ECO:0007669"/>
    <property type="project" value="InterPro"/>
</dbReference>
<evidence type="ECO:0000256" key="1">
    <source>
        <dbReference type="ARBA" id="ARBA00004123"/>
    </source>
</evidence>
<feature type="compositionally biased region" description="Low complexity" evidence="9">
    <location>
        <begin position="678"/>
        <end position="693"/>
    </location>
</feature>
<dbReference type="Gene3D" id="3.30.420.10">
    <property type="entry name" value="Ribonuclease H-like superfamily/Ribonuclease H"/>
    <property type="match status" value="1"/>
</dbReference>
<keyword evidence="6" id="KW-0269">Exonuclease</keyword>
<dbReference type="SMART" id="SM00474">
    <property type="entry name" value="35EXOc"/>
    <property type="match status" value="1"/>
</dbReference>
<dbReference type="AlphaFoldDB" id="A0A1E3I973"/>
<dbReference type="RefSeq" id="XP_018998199.1">
    <property type="nucleotide sequence ID" value="XM_019133494.1"/>
</dbReference>
<dbReference type="GO" id="GO:0005730">
    <property type="term" value="C:nucleolus"/>
    <property type="evidence" value="ECO:0007669"/>
    <property type="project" value="TreeGrafter"/>
</dbReference>
<dbReference type="GO" id="GO:0071035">
    <property type="term" value="P:nuclear polyadenylation-dependent rRNA catabolic process"/>
    <property type="evidence" value="ECO:0007669"/>
    <property type="project" value="TreeGrafter"/>
</dbReference>
<dbReference type="Pfam" id="PF01612">
    <property type="entry name" value="DNA_pol_A_exo1"/>
    <property type="match status" value="1"/>
</dbReference>
<dbReference type="Pfam" id="PF08066">
    <property type="entry name" value="PMC2NT"/>
    <property type="match status" value="1"/>
</dbReference>
<dbReference type="InterPro" id="IPR045092">
    <property type="entry name" value="Rrp6-like"/>
</dbReference>
<feature type="compositionally biased region" description="Low complexity" evidence="9">
    <location>
        <begin position="707"/>
        <end position="726"/>
    </location>
</feature>
<feature type="domain" description="3'-5' exonuclease" evidence="10">
    <location>
        <begin position="273"/>
        <end position="443"/>
    </location>
</feature>
<dbReference type="GO" id="GO:0000175">
    <property type="term" value="F:3'-5'-RNA exonuclease activity"/>
    <property type="evidence" value="ECO:0007669"/>
    <property type="project" value="InterPro"/>
</dbReference>
<dbReference type="GO" id="GO:0071040">
    <property type="term" value="P:nuclear polyadenylation-dependent antisense transcript catabolic process"/>
    <property type="evidence" value="ECO:0007669"/>
    <property type="project" value="TreeGrafter"/>
</dbReference>
<evidence type="ECO:0000313" key="11">
    <source>
        <dbReference type="EMBL" id="ODN84396.1"/>
    </source>
</evidence>
<dbReference type="InterPro" id="IPR049559">
    <property type="entry name" value="Rrp6p-like_exo"/>
</dbReference>
<keyword evidence="7" id="KW-0539">Nucleus</keyword>
<dbReference type="SUPFAM" id="SSF47819">
    <property type="entry name" value="HRDC-like"/>
    <property type="match status" value="1"/>
</dbReference>
<dbReference type="GO" id="GO:0071039">
    <property type="term" value="P:nuclear polyadenylation-dependent CUT catabolic process"/>
    <property type="evidence" value="ECO:0007669"/>
    <property type="project" value="TreeGrafter"/>
</dbReference>
<keyword evidence="5" id="KW-0271">Exosome</keyword>
<dbReference type="SUPFAM" id="SSF53098">
    <property type="entry name" value="Ribonuclease H-like"/>
    <property type="match status" value="1"/>
</dbReference>
<evidence type="ECO:0000256" key="8">
    <source>
        <dbReference type="ARBA" id="ARBA00043957"/>
    </source>
</evidence>
<dbReference type="GO" id="GO:0071044">
    <property type="term" value="P:histone mRNA catabolic process"/>
    <property type="evidence" value="ECO:0007669"/>
    <property type="project" value="TreeGrafter"/>
</dbReference>
<evidence type="ECO:0000256" key="5">
    <source>
        <dbReference type="ARBA" id="ARBA00022835"/>
    </source>
</evidence>
<dbReference type="GO" id="GO:0000166">
    <property type="term" value="F:nucleotide binding"/>
    <property type="evidence" value="ECO:0007669"/>
    <property type="project" value="InterPro"/>
</dbReference>
<dbReference type="Pfam" id="PF00570">
    <property type="entry name" value="HRDC"/>
    <property type="match status" value="1"/>
</dbReference>
<evidence type="ECO:0000256" key="7">
    <source>
        <dbReference type="ARBA" id="ARBA00023242"/>
    </source>
</evidence>
<keyword evidence="4" id="KW-0378">Hydrolase</keyword>
<dbReference type="PANTHER" id="PTHR12124">
    <property type="entry name" value="POLYMYOSITIS/SCLERODERMA AUTOANTIGEN-RELATED"/>
    <property type="match status" value="1"/>
</dbReference>
<keyword evidence="2" id="KW-0698">rRNA processing</keyword>
<dbReference type="InterPro" id="IPR002121">
    <property type="entry name" value="HRDC_dom"/>
</dbReference>
<dbReference type="STRING" id="1295533.A0A1E3I973"/>
<dbReference type="CDD" id="cd06147">
    <property type="entry name" value="Rrp6p_like_exo"/>
    <property type="match status" value="1"/>
</dbReference>
<feature type="compositionally biased region" description="Low complexity" evidence="9">
    <location>
        <begin position="779"/>
        <end position="812"/>
    </location>
</feature>
<reference evidence="11 12" key="1">
    <citation type="submission" date="2016-06" db="EMBL/GenBank/DDBJ databases">
        <title>Evolution of pathogenesis and genome organization in the Tremellales.</title>
        <authorList>
            <person name="Cuomo C."/>
            <person name="Litvintseva A."/>
            <person name="Heitman J."/>
            <person name="Chen Y."/>
            <person name="Sun S."/>
            <person name="Springer D."/>
            <person name="Dromer F."/>
            <person name="Young S."/>
            <person name="Zeng Q."/>
            <person name="Chapman S."/>
            <person name="Gujja S."/>
            <person name="Saif S."/>
            <person name="Birren B."/>
        </authorList>
    </citation>
    <scope>NUCLEOTIDE SEQUENCE [LARGE SCALE GENOMIC DNA]</scope>
    <source>
        <strain evidence="11 12">CBS 6039</strain>
    </source>
</reference>